<sequence length="142" mass="15104">MEGPIKSEDPGTRSIGGRARIVSPDSKSRDGASTNKENLQAPVDTEDSSQPIASYSAPQSMHYGISSISPKSAAAAATAAAAGYSYSLPPYPSLEQHEPRIGEVDRKRESPRSPEPMNTKPSIYDAVEKTPFPPTPNSSIVF</sequence>
<evidence type="ECO:0000313" key="2">
    <source>
        <dbReference type="EMBL" id="PMD37449.1"/>
    </source>
</evidence>
<name>A0A2J6RG07_HYAVF</name>
<gene>
    <name evidence="2" type="ORF">L207DRAFT_76450</name>
</gene>
<feature type="region of interest" description="Disordered" evidence="1">
    <location>
        <begin position="85"/>
        <end position="142"/>
    </location>
</feature>
<evidence type="ECO:0000256" key="1">
    <source>
        <dbReference type="SAM" id="MobiDB-lite"/>
    </source>
</evidence>
<protein>
    <submittedName>
        <fullName evidence="2">Uncharacterized protein</fullName>
    </submittedName>
</protein>
<accession>A0A2J6RG07</accession>
<dbReference type="EMBL" id="KZ613949">
    <property type="protein sequence ID" value="PMD37449.1"/>
    <property type="molecule type" value="Genomic_DNA"/>
</dbReference>
<organism evidence="2 3">
    <name type="scientific">Hyaloscypha variabilis (strain UAMH 11265 / GT02V1 / F)</name>
    <name type="common">Meliniomyces variabilis</name>
    <dbReference type="NCBI Taxonomy" id="1149755"/>
    <lineage>
        <taxon>Eukaryota</taxon>
        <taxon>Fungi</taxon>
        <taxon>Dikarya</taxon>
        <taxon>Ascomycota</taxon>
        <taxon>Pezizomycotina</taxon>
        <taxon>Leotiomycetes</taxon>
        <taxon>Helotiales</taxon>
        <taxon>Hyaloscyphaceae</taxon>
        <taxon>Hyaloscypha</taxon>
        <taxon>Hyaloscypha variabilis</taxon>
    </lineage>
</organism>
<dbReference type="Proteomes" id="UP000235786">
    <property type="component" value="Unassembled WGS sequence"/>
</dbReference>
<dbReference type="OrthoDB" id="10421675at2759"/>
<reference evidence="2 3" key="1">
    <citation type="submission" date="2016-04" db="EMBL/GenBank/DDBJ databases">
        <title>A degradative enzymes factory behind the ericoid mycorrhizal symbiosis.</title>
        <authorList>
            <consortium name="DOE Joint Genome Institute"/>
            <person name="Martino E."/>
            <person name="Morin E."/>
            <person name="Grelet G."/>
            <person name="Kuo A."/>
            <person name="Kohler A."/>
            <person name="Daghino S."/>
            <person name="Barry K."/>
            <person name="Choi C."/>
            <person name="Cichocki N."/>
            <person name="Clum A."/>
            <person name="Copeland A."/>
            <person name="Hainaut M."/>
            <person name="Haridas S."/>
            <person name="Labutti K."/>
            <person name="Lindquist E."/>
            <person name="Lipzen A."/>
            <person name="Khouja H.-R."/>
            <person name="Murat C."/>
            <person name="Ohm R."/>
            <person name="Olson A."/>
            <person name="Spatafora J."/>
            <person name="Veneault-Fourrey C."/>
            <person name="Henrissat B."/>
            <person name="Grigoriev I."/>
            <person name="Martin F."/>
            <person name="Perotto S."/>
        </authorList>
    </citation>
    <scope>NUCLEOTIDE SEQUENCE [LARGE SCALE GENOMIC DNA]</scope>
    <source>
        <strain evidence="2 3">F</strain>
    </source>
</reference>
<proteinExistence type="predicted"/>
<evidence type="ECO:0000313" key="3">
    <source>
        <dbReference type="Proteomes" id="UP000235786"/>
    </source>
</evidence>
<keyword evidence="3" id="KW-1185">Reference proteome</keyword>
<feature type="compositionally biased region" description="Basic and acidic residues" evidence="1">
    <location>
        <begin position="1"/>
        <end position="11"/>
    </location>
</feature>
<dbReference type="AlphaFoldDB" id="A0A2J6RG07"/>
<feature type="region of interest" description="Disordered" evidence="1">
    <location>
        <begin position="1"/>
        <end position="55"/>
    </location>
</feature>
<feature type="compositionally biased region" description="Basic and acidic residues" evidence="1">
    <location>
        <begin position="95"/>
        <end position="112"/>
    </location>
</feature>